<sequence length="42" mass="4972">MNSSLLQRVPDNKNSELEIKEEVIRQSSEFSINSGDWHFYFP</sequence>
<reference evidence="1 2" key="1">
    <citation type="submission" date="2019-10" db="EMBL/GenBank/DDBJ databases">
        <title>Genomic and transcriptomic insights into the perfect genentic adaptation of a filamentous nitrogen-fixing cyanobacterium to rice fields.</title>
        <authorList>
            <person name="Chen Z."/>
        </authorList>
    </citation>
    <scope>NUCLEOTIDE SEQUENCE [LARGE SCALE GENOMIC DNA]</scope>
    <source>
        <strain evidence="1">CCNUC1</strain>
    </source>
</reference>
<organism evidence="1 2">
    <name type="scientific">Nostoc sphaeroides CCNUC1</name>
    <dbReference type="NCBI Taxonomy" id="2653204"/>
    <lineage>
        <taxon>Bacteria</taxon>
        <taxon>Bacillati</taxon>
        <taxon>Cyanobacteriota</taxon>
        <taxon>Cyanophyceae</taxon>
        <taxon>Nostocales</taxon>
        <taxon>Nostocaceae</taxon>
        <taxon>Nostoc</taxon>
    </lineage>
</organism>
<keyword evidence="2" id="KW-1185">Reference proteome</keyword>
<dbReference type="EMBL" id="CP045226">
    <property type="protein sequence ID" value="QFS43118.1"/>
    <property type="molecule type" value="Genomic_DNA"/>
</dbReference>
<dbReference type="KEGG" id="nsh:GXM_00591"/>
<evidence type="ECO:0000313" key="1">
    <source>
        <dbReference type="EMBL" id="QFS43118.1"/>
    </source>
</evidence>
<name>A0A5P8VRP5_9NOSO</name>
<gene>
    <name evidence="1" type="ORF">GXM_00591</name>
</gene>
<dbReference type="Proteomes" id="UP000326678">
    <property type="component" value="Chromosome Gxm1"/>
</dbReference>
<protein>
    <submittedName>
        <fullName evidence="1">Uncharacterized protein</fullName>
    </submittedName>
</protein>
<proteinExistence type="predicted"/>
<evidence type="ECO:0000313" key="2">
    <source>
        <dbReference type="Proteomes" id="UP000326678"/>
    </source>
</evidence>
<accession>A0A5P8VRP5</accession>
<dbReference type="AlphaFoldDB" id="A0A5P8VRP5"/>